<dbReference type="RefSeq" id="XP_005780108.1">
    <property type="nucleotide sequence ID" value="XM_005780051.1"/>
</dbReference>
<dbReference type="GO" id="GO:0016787">
    <property type="term" value="F:hydrolase activity"/>
    <property type="evidence" value="ECO:0007669"/>
    <property type="project" value="UniProtKB-KW"/>
</dbReference>
<dbReference type="AlphaFoldDB" id="A0A0D3JVZ4"/>
<dbReference type="InterPro" id="IPR049730">
    <property type="entry name" value="SNF2/RAD54-like_C"/>
</dbReference>
<keyword evidence="1" id="KW-0378">Hydrolase</keyword>
<dbReference type="STRING" id="2903.R1F3C1"/>
<dbReference type="SUPFAM" id="SSF52540">
    <property type="entry name" value="P-loop containing nucleoside triphosphate hydrolases"/>
    <property type="match status" value="2"/>
</dbReference>
<feature type="compositionally biased region" description="Basic and acidic residues" evidence="2">
    <location>
        <begin position="708"/>
        <end position="725"/>
    </location>
</feature>
<dbReference type="GeneID" id="17273224"/>
<dbReference type="OMA" id="SSEGHHP"/>
<dbReference type="Proteomes" id="UP000013827">
    <property type="component" value="Unassembled WGS sequence"/>
</dbReference>
<dbReference type="GO" id="GO:0005524">
    <property type="term" value="F:ATP binding"/>
    <property type="evidence" value="ECO:0007669"/>
    <property type="project" value="InterPro"/>
</dbReference>
<name>A0A0D3JVZ4_EMIH1</name>
<keyword evidence="6" id="KW-1185">Reference proteome</keyword>
<dbReference type="PROSITE" id="PS51194">
    <property type="entry name" value="HELICASE_CTER"/>
    <property type="match status" value="1"/>
</dbReference>
<evidence type="ECO:0000256" key="2">
    <source>
        <dbReference type="SAM" id="MobiDB-lite"/>
    </source>
</evidence>
<evidence type="ECO:0000256" key="1">
    <source>
        <dbReference type="ARBA" id="ARBA00022801"/>
    </source>
</evidence>
<feature type="domain" description="Helicase C-terminal" evidence="4">
    <location>
        <begin position="535"/>
        <end position="683"/>
    </location>
</feature>
<evidence type="ECO:0000259" key="4">
    <source>
        <dbReference type="PROSITE" id="PS51194"/>
    </source>
</evidence>
<feature type="region of interest" description="Disordered" evidence="2">
    <location>
        <begin position="707"/>
        <end position="740"/>
    </location>
</feature>
<dbReference type="InterPro" id="IPR000330">
    <property type="entry name" value="SNF2_N"/>
</dbReference>
<sequence>MAPEFSNAPLCTIDIAALKGTRFLLPDTRQLAYRDAAGRINSHLLLECAKQVKRGAVTVREDVRTKLDKWVRHAKWWEKEQGVSWERSPTGVWVSSAGERLEETREAALMRQRTEELEPKAASRCEGVATRIREKFKPLLEEDSAGGPGGQGDSLRQPPLMSSELAMKPHQLIGLSWLHGLHQHGTGGILADEMGLGKTVQTISLLAQLLGEGDEGPHLVVAPVATLENWMREFAMWCPALRVVKFHGDEATKAAVRSSFSRRSDEEPPHVVAFLQRKLGRVGARGKLSYLVVDEAQKLKNDKSNVHQNVSKVEACHRLLLTGTPVENNPAELLTLLSFVAPRLFTASGKGSRASLSALFSSVGKGDGVACAPKVAKEVLSALPPKTEEVAVVRMPPAQGAAYSETVARIAAQQRETLERWARRKAADRAELDAGCEEEVDGRDRGWIASAFTDLRKAAQHPLLLLRHYRPLLPRIAHALHCEGAFGDECTSEMVLAELETWSDIQVHLNCKAYSALRSLCLPSASLLGSAKAQKLASLLPPLEGHRALIFSQWTQTLDVLEELLHSLGIAYRRMDGAVSPQERQTIVDDFTADVSISCLLLSTRACGLGINLTSADTVILHDVDFNPAVDQQAMDRVHRIGQTRPVRVITLATEGTVDEKVLAIASKKVLSQHTLLGEGGAQADGARDSHAGLMGSILREVLLSRSSEGHHPGETRGGETRGGEPDGGEAAAVGEASAMEAEEEVSVKAVLRELSSRLGVDLKAAGLKPLVLQILGEEAR</sequence>
<reference evidence="6" key="1">
    <citation type="journal article" date="2013" name="Nature">
        <title>Pan genome of the phytoplankton Emiliania underpins its global distribution.</title>
        <authorList>
            <person name="Read B.A."/>
            <person name="Kegel J."/>
            <person name="Klute M.J."/>
            <person name="Kuo A."/>
            <person name="Lefebvre S.C."/>
            <person name="Maumus F."/>
            <person name="Mayer C."/>
            <person name="Miller J."/>
            <person name="Monier A."/>
            <person name="Salamov A."/>
            <person name="Young J."/>
            <person name="Aguilar M."/>
            <person name="Claverie J.M."/>
            <person name="Frickenhaus S."/>
            <person name="Gonzalez K."/>
            <person name="Herman E.K."/>
            <person name="Lin Y.C."/>
            <person name="Napier J."/>
            <person name="Ogata H."/>
            <person name="Sarno A.F."/>
            <person name="Shmutz J."/>
            <person name="Schroeder D."/>
            <person name="de Vargas C."/>
            <person name="Verret F."/>
            <person name="von Dassow P."/>
            <person name="Valentin K."/>
            <person name="Van de Peer Y."/>
            <person name="Wheeler G."/>
            <person name="Dacks J.B."/>
            <person name="Delwiche C.F."/>
            <person name="Dyhrman S.T."/>
            <person name="Glockner G."/>
            <person name="John U."/>
            <person name="Richards T."/>
            <person name="Worden A.Z."/>
            <person name="Zhang X."/>
            <person name="Grigoriev I.V."/>
            <person name="Allen A.E."/>
            <person name="Bidle K."/>
            <person name="Borodovsky M."/>
            <person name="Bowler C."/>
            <person name="Brownlee C."/>
            <person name="Cock J.M."/>
            <person name="Elias M."/>
            <person name="Gladyshev V.N."/>
            <person name="Groth M."/>
            <person name="Guda C."/>
            <person name="Hadaegh A."/>
            <person name="Iglesias-Rodriguez M.D."/>
            <person name="Jenkins J."/>
            <person name="Jones B.M."/>
            <person name="Lawson T."/>
            <person name="Leese F."/>
            <person name="Lindquist E."/>
            <person name="Lobanov A."/>
            <person name="Lomsadze A."/>
            <person name="Malik S.B."/>
            <person name="Marsh M.E."/>
            <person name="Mackinder L."/>
            <person name="Mock T."/>
            <person name="Mueller-Roeber B."/>
            <person name="Pagarete A."/>
            <person name="Parker M."/>
            <person name="Probert I."/>
            <person name="Quesneville H."/>
            <person name="Raines C."/>
            <person name="Rensing S.A."/>
            <person name="Riano-Pachon D.M."/>
            <person name="Richier S."/>
            <person name="Rokitta S."/>
            <person name="Shiraiwa Y."/>
            <person name="Soanes D.M."/>
            <person name="van der Giezen M."/>
            <person name="Wahlund T.M."/>
            <person name="Williams B."/>
            <person name="Wilson W."/>
            <person name="Wolfe G."/>
            <person name="Wurch L.L."/>
        </authorList>
    </citation>
    <scope>NUCLEOTIDE SEQUENCE</scope>
</reference>
<dbReference type="KEGG" id="ehx:EMIHUDRAFT_204590"/>
<evidence type="ECO:0000259" key="3">
    <source>
        <dbReference type="PROSITE" id="PS51192"/>
    </source>
</evidence>
<feature type="domain" description="Helicase ATP-binding" evidence="3">
    <location>
        <begin position="179"/>
        <end position="343"/>
    </location>
</feature>
<dbReference type="Gene3D" id="3.40.50.300">
    <property type="entry name" value="P-loop containing nucleotide triphosphate hydrolases"/>
    <property type="match status" value="1"/>
</dbReference>
<dbReference type="InterPro" id="IPR027417">
    <property type="entry name" value="P-loop_NTPase"/>
</dbReference>
<dbReference type="CDD" id="cd18793">
    <property type="entry name" value="SF2_C_SNF"/>
    <property type="match status" value="1"/>
</dbReference>
<evidence type="ECO:0000313" key="6">
    <source>
        <dbReference type="Proteomes" id="UP000013827"/>
    </source>
</evidence>
<dbReference type="PANTHER" id="PTHR10799">
    <property type="entry name" value="SNF2/RAD54 HELICASE FAMILY"/>
    <property type="match status" value="1"/>
</dbReference>
<dbReference type="eggNOG" id="KOG0389">
    <property type="taxonomic scope" value="Eukaryota"/>
</dbReference>
<dbReference type="InterPro" id="IPR001650">
    <property type="entry name" value="Helicase_C-like"/>
</dbReference>
<organism evidence="5 6">
    <name type="scientific">Emiliania huxleyi (strain CCMP1516)</name>
    <dbReference type="NCBI Taxonomy" id="280463"/>
    <lineage>
        <taxon>Eukaryota</taxon>
        <taxon>Haptista</taxon>
        <taxon>Haptophyta</taxon>
        <taxon>Prymnesiophyceae</taxon>
        <taxon>Isochrysidales</taxon>
        <taxon>Noelaerhabdaceae</taxon>
        <taxon>Emiliania</taxon>
    </lineage>
</organism>
<proteinExistence type="predicted"/>
<dbReference type="PROSITE" id="PS51192">
    <property type="entry name" value="HELICASE_ATP_BIND_1"/>
    <property type="match status" value="1"/>
</dbReference>
<dbReference type="PaxDb" id="2903-EOD27679"/>
<dbReference type="SMART" id="SM00490">
    <property type="entry name" value="HELICc"/>
    <property type="match status" value="1"/>
</dbReference>
<dbReference type="Pfam" id="PF00271">
    <property type="entry name" value="Helicase_C"/>
    <property type="match status" value="1"/>
</dbReference>
<feature type="compositionally biased region" description="Low complexity" evidence="2">
    <location>
        <begin position="729"/>
        <end position="740"/>
    </location>
</feature>
<dbReference type="Pfam" id="PF00176">
    <property type="entry name" value="SNF2-rel_dom"/>
    <property type="match status" value="1"/>
</dbReference>
<dbReference type="Gene3D" id="3.40.50.10810">
    <property type="entry name" value="Tandem AAA-ATPase domain"/>
    <property type="match status" value="1"/>
</dbReference>
<feature type="region of interest" description="Disordered" evidence="2">
    <location>
        <begin position="139"/>
        <end position="159"/>
    </location>
</feature>
<protein>
    <submittedName>
        <fullName evidence="5">Uncharacterized protein</fullName>
    </submittedName>
</protein>
<dbReference type="CDD" id="cd17919">
    <property type="entry name" value="DEXHc_Snf"/>
    <property type="match status" value="1"/>
</dbReference>
<dbReference type="InterPro" id="IPR038718">
    <property type="entry name" value="SNF2-like_sf"/>
</dbReference>
<dbReference type="SMART" id="SM00487">
    <property type="entry name" value="DEXDc"/>
    <property type="match status" value="1"/>
</dbReference>
<dbReference type="HOGENOM" id="CLU_374868_0_0_1"/>
<dbReference type="InterPro" id="IPR014001">
    <property type="entry name" value="Helicase_ATP-bd"/>
</dbReference>
<dbReference type="EnsemblProtists" id="EOD27679">
    <property type="protein sequence ID" value="EOD27679"/>
    <property type="gene ID" value="EMIHUDRAFT_204590"/>
</dbReference>
<reference evidence="5" key="2">
    <citation type="submission" date="2024-10" db="UniProtKB">
        <authorList>
            <consortium name="EnsemblProtists"/>
        </authorList>
    </citation>
    <scope>IDENTIFICATION</scope>
</reference>
<evidence type="ECO:0000313" key="5">
    <source>
        <dbReference type="EnsemblProtists" id="EOD27679"/>
    </source>
</evidence>
<accession>A0A0D3JVZ4</accession>